<feature type="domain" description="THIF-type NAD/FAD binding fold" evidence="3">
    <location>
        <begin position="439"/>
        <end position="857"/>
    </location>
</feature>
<sequence length="1014" mass="110352">MAEPTPSPVTPKEYYTRPLLLFGSTWMKSITTMQVLVVGLRGVGVDIVRTLLGHGLKSVTIHDDDCVCDDDVASHPVYARMDVGRKKSSAVKDKLSGIAPSTVLLTLSGTLTSELLLHYHAVVFSSGPMSREEIVGLSEFCHAQTPPIAVVVAESRGLLGSVFVDFGPHHMAMEDESAAFTVVQMDVGAGNVVVQEQCVHLMLQPGDLVEFAFARQSGTDGVTSDLTWLDRRQFSIAQVAPPSTVHVNFGVSPLFVFDLTQHSRLRVKRVRGSRAIHHTSFRENIIAPRLVHGPNRSSSNEERPAQLHAIMQGLYAYRQLHGFFPQSNNVHHALEILSLTRDFIAKTTAAAQFGPTVVPSKPVPDVLVHDVARVASTEFAPLSALVAGLACRELVKFCGFGCPVSQLLYLDLVGILPKDFKKERVFHDPAGLSSDSNAMALFGRAAVDRLRDARVVVVGCGSVGCQVVENLTRIGVKNGVMVDGGRVKRQDLATQCGYRDADVGSNKAHALQVHHPSWTAIPLHYQQSQSVHFNEAFWQPTDVVVTTVDANHTTLLLDDECFLYSKPFVLGQSHGLKAFTQSFAPHVTERWAESKLKTDPASTSLFLLDRLAIFRASISPSHKSLPHHVDHATDPTAFEIDHIVQWARAVFDNTFHQSLVCLRAVWTDKVGASRAKRRDPAFIQLAHDAYDRYQALTSISACVAAAQFFLKAVLAPHGIALSTATHGDLVAVAAVLFGRTVSTLQPTCRDVITAAVAPSAQPALSQEAFQAMTAIQMQSVVDRIRPTPCNVMDDANMHVHFVQLLANTVAAVHGIAPASFFCCKAMCGCRADSLATATIVGALAAIEATKILFRKPTALRSCEYVGSSGSLHFHTPRPPAVMASTSMDRSRGMPLRICPENMTLWHKVVIQCTDIPRLITVEDILRHLKALYEVHVERLTCHNMDIYAANDPTSLKSNVFETCAAVSHAVPMRKPRTLLVTALCKDHDSDVILPPILLLAPPEINISPSPGADC</sequence>
<evidence type="ECO:0000259" key="3">
    <source>
        <dbReference type="Pfam" id="PF00899"/>
    </source>
</evidence>
<evidence type="ECO:0000256" key="2">
    <source>
        <dbReference type="ARBA" id="ARBA00043952"/>
    </source>
</evidence>
<dbReference type="Gene3D" id="2.40.30.180">
    <property type="entry name" value="Ubiquitin-activating enzyme E1, FCCH domain"/>
    <property type="match status" value="1"/>
</dbReference>
<dbReference type="InterPro" id="IPR042449">
    <property type="entry name" value="Ub-E1_IAD_1"/>
</dbReference>
<dbReference type="GO" id="GO:0016925">
    <property type="term" value="P:protein sumoylation"/>
    <property type="evidence" value="ECO:0007669"/>
    <property type="project" value="TreeGrafter"/>
</dbReference>
<evidence type="ECO:0000313" key="4">
    <source>
        <dbReference type="EMBL" id="ETW02451.1"/>
    </source>
</evidence>
<dbReference type="PRINTS" id="PR01849">
    <property type="entry name" value="UBIQUITINACT"/>
</dbReference>
<dbReference type="OrthoDB" id="68523at2759"/>
<gene>
    <name evidence="4" type="ORF">H310_05960</name>
</gene>
<feature type="domain" description="THIF-type NAD/FAD binding fold" evidence="3">
    <location>
        <begin position="15"/>
        <end position="397"/>
    </location>
</feature>
<reference evidence="4" key="1">
    <citation type="submission" date="2013-12" db="EMBL/GenBank/DDBJ databases">
        <title>The Genome Sequence of Aphanomyces invadans NJM9701.</title>
        <authorList>
            <consortium name="The Broad Institute Genomics Platform"/>
            <person name="Russ C."/>
            <person name="Tyler B."/>
            <person name="van West P."/>
            <person name="Dieguez-Uribeondo J."/>
            <person name="Young S.K."/>
            <person name="Zeng Q."/>
            <person name="Gargeya S."/>
            <person name="Fitzgerald M."/>
            <person name="Abouelleil A."/>
            <person name="Alvarado L."/>
            <person name="Chapman S.B."/>
            <person name="Gainer-Dewar J."/>
            <person name="Goldberg J."/>
            <person name="Griggs A."/>
            <person name="Gujja S."/>
            <person name="Hansen M."/>
            <person name="Howarth C."/>
            <person name="Imamovic A."/>
            <person name="Ireland A."/>
            <person name="Larimer J."/>
            <person name="McCowan C."/>
            <person name="Murphy C."/>
            <person name="Pearson M."/>
            <person name="Poon T.W."/>
            <person name="Priest M."/>
            <person name="Roberts A."/>
            <person name="Saif S."/>
            <person name="Shea T."/>
            <person name="Sykes S."/>
            <person name="Wortman J."/>
            <person name="Nusbaum C."/>
            <person name="Birren B."/>
        </authorList>
    </citation>
    <scope>NUCLEOTIDE SEQUENCE [LARGE SCALE GENOMIC DNA]</scope>
    <source>
        <strain evidence="4">NJM9701</strain>
    </source>
</reference>
<comment type="pathway">
    <text evidence="2">Protein modification.</text>
</comment>
<dbReference type="VEuPathDB" id="FungiDB:H310_05960"/>
<dbReference type="Gene3D" id="3.50.50.80">
    <property type="entry name" value="Ubiquitin-activating enzyme E1, inactive adenylation domain, subdomain 1"/>
    <property type="match status" value="1"/>
</dbReference>
<dbReference type="InterPro" id="IPR000011">
    <property type="entry name" value="UBQ/SUMO-activ_enz_E1-like"/>
</dbReference>
<name>A0A024U7Q9_9STRA</name>
<evidence type="ECO:0000256" key="1">
    <source>
        <dbReference type="ARBA" id="ARBA00005673"/>
    </source>
</evidence>
<accession>A0A024U7Q9</accession>
<dbReference type="AlphaFoldDB" id="A0A024U7Q9"/>
<dbReference type="InterPro" id="IPR045886">
    <property type="entry name" value="ThiF/MoeB/HesA"/>
</dbReference>
<dbReference type="RefSeq" id="XP_008869056.1">
    <property type="nucleotide sequence ID" value="XM_008870834.1"/>
</dbReference>
<dbReference type="eggNOG" id="KOG2012">
    <property type="taxonomic scope" value="Eukaryota"/>
</dbReference>
<comment type="similarity">
    <text evidence="1">Belongs to the ubiquitin-activating E1 family.</text>
</comment>
<dbReference type="InterPro" id="IPR042302">
    <property type="entry name" value="E1_FCCH_sf"/>
</dbReference>
<proteinExistence type="inferred from homology"/>
<dbReference type="GO" id="GO:0005737">
    <property type="term" value="C:cytoplasm"/>
    <property type="evidence" value="ECO:0007669"/>
    <property type="project" value="TreeGrafter"/>
</dbReference>
<protein>
    <recommendedName>
        <fullName evidence="3">THIF-type NAD/FAD binding fold domain-containing protein</fullName>
    </recommendedName>
</protein>
<dbReference type="PANTHER" id="PTHR10953">
    <property type="entry name" value="UBIQUITIN-ACTIVATING ENZYME E1"/>
    <property type="match status" value="1"/>
</dbReference>
<dbReference type="GO" id="GO:0019948">
    <property type="term" value="F:SUMO activating enzyme activity"/>
    <property type="evidence" value="ECO:0007669"/>
    <property type="project" value="TreeGrafter"/>
</dbReference>
<dbReference type="GO" id="GO:0031510">
    <property type="term" value="C:SUMO activating enzyme complex"/>
    <property type="evidence" value="ECO:0007669"/>
    <property type="project" value="TreeGrafter"/>
</dbReference>
<dbReference type="EMBL" id="KI913961">
    <property type="protein sequence ID" value="ETW02451.1"/>
    <property type="molecule type" value="Genomic_DNA"/>
</dbReference>
<dbReference type="Pfam" id="PF00899">
    <property type="entry name" value="ThiF"/>
    <property type="match status" value="2"/>
</dbReference>
<organism evidence="4">
    <name type="scientific">Aphanomyces invadans</name>
    <dbReference type="NCBI Taxonomy" id="157072"/>
    <lineage>
        <taxon>Eukaryota</taxon>
        <taxon>Sar</taxon>
        <taxon>Stramenopiles</taxon>
        <taxon>Oomycota</taxon>
        <taxon>Saprolegniomycetes</taxon>
        <taxon>Saprolegniales</taxon>
        <taxon>Verrucalvaceae</taxon>
        <taxon>Aphanomyces</taxon>
    </lineage>
</organism>
<dbReference type="SUPFAM" id="SSF69572">
    <property type="entry name" value="Activating enzymes of the ubiquitin-like proteins"/>
    <property type="match status" value="2"/>
</dbReference>
<dbReference type="InterPro" id="IPR035985">
    <property type="entry name" value="Ubiquitin-activating_enz"/>
</dbReference>
<dbReference type="PANTHER" id="PTHR10953:SF102">
    <property type="entry name" value="ADENYLYLTRANSFERASE AND SULFURTRANSFERASE MOCS3"/>
    <property type="match status" value="1"/>
</dbReference>
<dbReference type="InterPro" id="IPR000594">
    <property type="entry name" value="ThiF_NAD_FAD-bd"/>
</dbReference>
<dbReference type="STRING" id="157072.A0A024U7Q9"/>
<dbReference type="GeneID" id="20083010"/>
<dbReference type="Gene3D" id="3.40.50.12550">
    <property type="entry name" value="Ubiquitin-activating enzyme E1, inactive adenylation domain, subdomain 2"/>
    <property type="match status" value="1"/>
</dbReference>
<dbReference type="Gene3D" id="3.40.50.720">
    <property type="entry name" value="NAD(P)-binding Rossmann-like Domain"/>
    <property type="match status" value="1"/>
</dbReference>